<dbReference type="Pfam" id="PF12351">
    <property type="entry name" value="Fig1"/>
    <property type="match status" value="1"/>
</dbReference>
<feature type="transmembrane region" description="Helical" evidence="1">
    <location>
        <begin position="146"/>
        <end position="168"/>
    </location>
</feature>
<evidence type="ECO:0000313" key="2">
    <source>
        <dbReference type="EMBL" id="KAK7202990.1"/>
    </source>
</evidence>
<reference evidence="2 3" key="1">
    <citation type="submission" date="2024-03" db="EMBL/GenBank/DDBJ databases">
        <title>Genome-scale model development and genomic sequencing of the oleaginous clade Lipomyces.</title>
        <authorList>
            <consortium name="Lawrence Berkeley National Laboratory"/>
            <person name="Czajka J.J."/>
            <person name="Han Y."/>
            <person name="Kim J."/>
            <person name="Mondo S.J."/>
            <person name="Hofstad B.A."/>
            <person name="Robles A."/>
            <person name="Haridas S."/>
            <person name="Riley R."/>
            <person name="LaButti K."/>
            <person name="Pangilinan J."/>
            <person name="Andreopoulos W."/>
            <person name="Lipzen A."/>
            <person name="Yan J."/>
            <person name="Wang M."/>
            <person name="Ng V."/>
            <person name="Grigoriev I.V."/>
            <person name="Spatafora J.W."/>
            <person name="Magnuson J.K."/>
            <person name="Baker S.E."/>
            <person name="Pomraning K.R."/>
        </authorList>
    </citation>
    <scope>NUCLEOTIDE SEQUENCE [LARGE SCALE GENOMIC DNA]</scope>
    <source>
        <strain evidence="2 3">Phaff 52-87</strain>
    </source>
</reference>
<organism evidence="2 3">
    <name type="scientific">Myxozyma melibiosi</name>
    <dbReference type="NCBI Taxonomy" id="54550"/>
    <lineage>
        <taxon>Eukaryota</taxon>
        <taxon>Fungi</taxon>
        <taxon>Dikarya</taxon>
        <taxon>Ascomycota</taxon>
        <taxon>Saccharomycotina</taxon>
        <taxon>Lipomycetes</taxon>
        <taxon>Lipomycetales</taxon>
        <taxon>Lipomycetaceae</taxon>
        <taxon>Myxozyma</taxon>
    </lineage>
</organism>
<keyword evidence="3" id="KW-1185">Reference proteome</keyword>
<comment type="caution">
    <text evidence="2">The sequence shown here is derived from an EMBL/GenBank/DDBJ whole genome shotgun (WGS) entry which is preliminary data.</text>
</comment>
<accession>A0ABR1EZG2</accession>
<keyword evidence="1" id="KW-0812">Transmembrane</keyword>
<evidence type="ECO:0000256" key="1">
    <source>
        <dbReference type="SAM" id="Phobius"/>
    </source>
</evidence>
<evidence type="ECO:0000313" key="3">
    <source>
        <dbReference type="Proteomes" id="UP001498771"/>
    </source>
</evidence>
<dbReference type="PANTHER" id="PTHR28092:SF1">
    <property type="entry name" value="FACTOR-INDUCED GENE 1 PROTEIN"/>
    <property type="match status" value="1"/>
</dbReference>
<dbReference type="PANTHER" id="PTHR28092">
    <property type="entry name" value="FACTOR-INDUCED GENE 1 PROTEIN"/>
    <property type="match status" value="1"/>
</dbReference>
<proteinExistence type="predicted"/>
<sequence>MSSLLRYRPSDRLYFIGLTFIRPRHVFLLLLLVSVVLSALMLAGCSSSSGVMPNIYLMHMGYNGGIVYQTSGSSVVNSDISLTLGNIVGQSALELRIGYFAMCMRSSSSDSWLCNQNASTLAAQLSSSDDPLNLIHAADSFRSKIVFPYLLLIAAALSFIVFILILPFPPLLKSASTALCFLACILVLVSVLWQHTSSVAAGVLAVNVGNGTVFAGVGVTAMIMGWLSFGMLTVTVIGIYYFVVINQMVVTKIEG</sequence>
<protein>
    <submittedName>
        <fullName evidence="2">Membrane fusion mating protein FIG1</fullName>
    </submittedName>
</protein>
<feature type="transmembrane region" description="Helical" evidence="1">
    <location>
        <begin position="175"/>
        <end position="193"/>
    </location>
</feature>
<dbReference type="Proteomes" id="UP001498771">
    <property type="component" value="Unassembled WGS sequence"/>
</dbReference>
<dbReference type="GeneID" id="90039844"/>
<keyword evidence="1" id="KW-1133">Transmembrane helix</keyword>
<name>A0ABR1EZG2_9ASCO</name>
<dbReference type="InterPro" id="IPR033481">
    <property type="entry name" value="Dni1/Fig1"/>
</dbReference>
<gene>
    <name evidence="2" type="ORF">BZA70DRAFT_291794</name>
</gene>
<dbReference type="EMBL" id="JBBJBU010000014">
    <property type="protein sequence ID" value="KAK7202990.1"/>
    <property type="molecule type" value="Genomic_DNA"/>
</dbReference>
<keyword evidence="1" id="KW-0472">Membrane</keyword>
<feature type="transmembrane region" description="Helical" evidence="1">
    <location>
        <begin position="213"/>
        <end position="243"/>
    </location>
</feature>
<dbReference type="RefSeq" id="XP_064766023.1">
    <property type="nucleotide sequence ID" value="XM_064914332.1"/>
</dbReference>